<evidence type="ECO:0000313" key="3">
    <source>
        <dbReference type="Proteomes" id="UP000276133"/>
    </source>
</evidence>
<dbReference type="Proteomes" id="UP000276133">
    <property type="component" value="Unassembled WGS sequence"/>
</dbReference>
<keyword evidence="3" id="KW-1185">Reference proteome</keyword>
<evidence type="ECO:0000256" key="1">
    <source>
        <dbReference type="SAM" id="MobiDB-lite"/>
    </source>
</evidence>
<feature type="compositionally biased region" description="Low complexity" evidence="1">
    <location>
        <begin position="330"/>
        <end position="345"/>
    </location>
</feature>
<feature type="region of interest" description="Disordered" evidence="1">
    <location>
        <begin position="141"/>
        <end position="178"/>
    </location>
</feature>
<feature type="region of interest" description="Disordered" evidence="1">
    <location>
        <begin position="321"/>
        <end position="345"/>
    </location>
</feature>
<protein>
    <submittedName>
        <fullName evidence="2">Uncharacterized protein</fullName>
    </submittedName>
</protein>
<name>A0A3M7Q551_BRAPC</name>
<feature type="compositionally biased region" description="Low complexity" evidence="1">
    <location>
        <begin position="165"/>
        <end position="176"/>
    </location>
</feature>
<gene>
    <name evidence="2" type="ORF">BpHYR1_027460</name>
</gene>
<reference evidence="2 3" key="1">
    <citation type="journal article" date="2018" name="Sci. Rep.">
        <title>Genomic signatures of local adaptation to the degree of environmental predictability in rotifers.</title>
        <authorList>
            <person name="Franch-Gras L."/>
            <person name="Hahn C."/>
            <person name="Garcia-Roger E.M."/>
            <person name="Carmona M.J."/>
            <person name="Serra M."/>
            <person name="Gomez A."/>
        </authorList>
    </citation>
    <scope>NUCLEOTIDE SEQUENCE [LARGE SCALE GENOMIC DNA]</scope>
    <source>
        <strain evidence="2">HYR1</strain>
    </source>
</reference>
<dbReference type="EMBL" id="REGN01007427">
    <property type="protein sequence ID" value="RNA06359.1"/>
    <property type="molecule type" value="Genomic_DNA"/>
</dbReference>
<feature type="compositionally biased region" description="Low complexity" evidence="1">
    <location>
        <begin position="141"/>
        <end position="154"/>
    </location>
</feature>
<organism evidence="2 3">
    <name type="scientific">Brachionus plicatilis</name>
    <name type="common">Marine rotifer</name>
    <name type="synonym">Brachionus muelleri</name>
    <dbReference type="NCBI Taxonomy" id="10195"/>
    <lineage>
        <taxon>Eukaryota</taxon>
        <taxon>Metazoa</taxon>
        <taxon>Spiralia</taxon>
        <taxon>Gnathifera</taxon>
        <taxon>Rotifera</taxon>
        <taxon>Eurotatoria</taxon>
        <taxon>Monogononta</taxon>
        <taxon>Pseudotrocha</taxon>
        <taxon>Ploima</taxon>
        <taxon>Brachionidae</taxon>
        <taxon>Brachionus</taxon>
    </lineage>
</organism>
<accession>A0A3M7Q551</accession>
<comment type="caution">
    <text evidence="2">The sequence shown here is derived from an EMBL/GenBank/DDBJ whole genome shotgun (WGS) entry which is preliminary data.</text>
</comment>
<feature type="region of interest" description="Disordered" evidence="1">
    <location>
        <begin position="350"/>
        <end position="369"/>
    </location>
</feature>
<dbReference type="AlphaFoldDB" id="A0A3M7Q551"/>
<evidence type="ECO:0000313" key="2">
    <source>
        <dbReference type="EMBL" id="RNA06359.1"/>
    </source>
</evidence>
<sequence>MKQSVTTVVSPSAIGSFEEETSTLNNIQIEDLSHLVKNILTSRDSFKIEALEAKFEPRRQTVDKKSVENLLKMASNSASMLNLSVEAREADKPKVKPRQKKSFENQLTSLIQSSKVNSASTNFRVPSSRHFCGRLMSASQHSVSSSSSSSSSASITNTNEEISIESDSSGSASPNSNHYIHQRSMAKSVEFLGSKIEEIKKEKSLVNLMDVSGLSKSNKDLRNFVSNSYSPSQIVRPDQLELLKKPVVVSPLVLKPMKSERSDQVRVEYLQQEQIISKMEKKKFSELVKSSLSENAYKQVMESDDTLINCILEMKPLPSNSSTLKHATKVRPQPQPRSVSSQQNMYKNSSISSYSLSSNSNTNSNRNSINQDSSFRKVGFFLKANPIELIF</sequence>
<proteinExistence type="predicted"/>